<dbReference type="VEuPathDB" id="VectorBase:GPPI026468"/>
<protein>
    <submittedName>
        <fullName evidence="1">Uncharacterized protein</fullName>
    </submittedName>
</protein>
<accession>A0A1B0BDC8</accession>
<evidence type="ECO:0000313" key="1">
    <source>
        <dbReference type="EnsemblMetazoa" id="GPPI026468-PA"/>
    </source>
</evidence>
<sequence>MSYTSECVTLHEQRQHNERICIAQHNTILHCIQIFLENFHKSLYIRPCIRGILFILNDSLSVNTVLWTLCLTVQKISKNATKLMHTYVCMSFGNLEQKINAYLNCIPSALSNIFNTIATSISIANRASTIVNIHRRTSFCNGLDI</sequence>
<dbReference type="EnsemblMetazoa" id="GPPI026468-RA">
    <property type="protein sequence ID" value="GPPI026468-PA"/>
    <property type="gene ID" value="GPPI026468"/>
</dbReference>
<dbReference type="Proteomes" id="UP000092460">
    <property type="component" value="Unassembled WGS sequence"/>
</dbReference>
<name>A0A1B0BDC8_9MUSC</name>
<keyword evidence="2" id="KW-1185">Reference proteome</keyword>
<dbReference type="AlphaFoldDB" id="A0A1B0BDC8"/>
<evidence type="ECO:0000313" key="2">
    <source>
        <dbReference type="Proteomes" id="UP000092460"/>
    </source>
</evidence>
<reference evidence="1" key="2">
    <citation type="submission" date="2020-05" db="UniProtKB">
        <authorList>
            <consortium name="EnsemblMetazoa"/>
        </authorList>
    </citation>
    <scope>IDENTIFICATION</scope>
    <source>
        <strain evidence="1">IAEA</strain>
    </source>
</reference>
<proteinExistence type="predicted"/>
<dbReference type="EMBL" id="JXJN01012434">
    <property type="status" value="NOT_ANNOTATED_CDS"/>
    <property type="molecule type" value="Genomic_DNA"/>
</dbReference>
<organism evidence="1 2">
    <name type="scientific">Glossina palpalis gambiensis</name>
    <dbReference type="NCBI Taxonomy" id="67801"/>
    <lineage>
        <taxon>Eukaryota</taxon>
        <taxon>Metazoa</taxon>
        <taxon>Ecdysozoa</taxon>
        <taxon>Arthropoda</taxon>
        <taxon>Hexapoda</taxon>
        <taxon>Insecta</taxon>
        <taxon>Pterygota</taxon>
        <taxon>Neoptera</taxon>
        <taxon>Endopterygota</taxon>
        <taxon>Diptera</taxon>
        <taxon>Brachycera</taxon>
        <taxon>Muscomorpha</taxon>
        <taxon>Hippoboscoidea</taxon>
        <taxon>Glossinidae</taxon>
        <taxon>Glossina</taxon>
    </lineage>
</organism>
<reference evidence="2" key="1">
    <citation type="submission" date="2015-01" db="EMBL/GenBank/DDBJ databases">
        <authorList>
            <person name="Aksoy S."/>
            <person name="Warren W."/>
            <person name="Wilson R.K."/>
        </authorList>
    </citation>
    <scope>NUCLEOTIDE SEQUENCE [LARGE SCALE GENOMIC DNA]</scope>
    <source>
        <strain evidence="2">IAEA</strain>
    </source>
</reference>